<feature type="non-terminal residue" evidence="2">
    <location>
        <position position="1"/>
    </location>
</feature>
<dbReference type="EMBL" id="CAJOBE010019269">
    <property type="protein sequence ID" value="CAF4227360.1"/>
    <property type="molecule type" value="Genomic_DNA"/>
</dbReference>
<accession>A0A820CRR0</accession>
<name>A0A820CRR0_9BILA</name>
<sequence>PNTSSDAKPVKGTNGGARNKRMKK</sequence>
<reference evidence="2" key="1">
    <citation type="submission" date="2021-02" db="EMBL/GenBank/DDBJ databases">
        <authorList>
            <person name="Nowell W R."/>
        </authorList>
    </citation>
    <scope>NUCLEOTIDE SEQUENCE</scope>
</reference>
<gene>
    <name evidence="2" type="ORF">FNK824_LOCUS37542</name>
</gene>
<evidence type="ECO:0000256" key="1">
    <source>
        <dbReference type="SAM" id="MobiDB-lite"/>
    </source>
</evidence>
<feature type="region of interest" description="Disordered" evidence="1">
    <location>
        <begin position="1"/>
        <end position="24"/>
    </location>
</feature>
<evidence type="ECO:0000313" key="2">
    <source>
        <dbReference type="EMBL" id="CAF4227360.1"/>
    </source>
</evidence>
<protein>
    <submittedName>
        <fullName evidence="2">Uncharacterized protein</fullName>
    </submittedName>
</protein>
<organism evidence="2 3">
    <name type="scientific">Rotaria sordida</name>
    <dbReference type="NCBI Taxonomy" id="392033"/>
    <lineage>
        <taxon>Eukaryota</taxon>
        <taxon>Metazoa</taxon>
        <taxon>Spiralia</taxon>
        <taxon>Gnathifera</taxon>
        <taxon>Rotifera</taxon>
        <taxon>Eurotatoria</taxon>
        <taxon>Bdelloidea</taxon>
        <taxon>Philodinida</taxon>
        <taxon>Philodinidae</taxon>
        <taxon>Rotaria</taxon>
    </lineage>
</organism>
<dbReference type="Proteomes" id="UP000663874">
    <property type="component" value="Unassembled WGS sequence"/>
</dbReference>
<comment type="caution">
    <text evidence="2">The sequence shown here is derived from an EMBL/GenBank/DDBJ whole genome shotgun (WGS) entry which is preliminary data.</text>
</comment>
<proteinExistence type="predicted"/>
<evidence type="ECO:0000313" key="3">
    <source>
        <dbReference type="Proteomes" id="UP000663874"/>
    </source>
</evidence>
<dbReference type="AlphaFoldDB" id="A0A820CRR0"/>